<evidence type="ECO:0000313" key="9">
    <source>
        <dbReference type="EMBL" id="PJE94772.1"/>
    </source>
</evidence>
<feature type="domain" description="NlpC/P60" evidence="8">
    <location>
        <begin position="284"/>
        <end position="399"/>
    </location>
</feature>
<dbReference type="Proteomes" id="UP000230407">
    <property type="component" value="Unassembled WGS sequence"/>
</dbReference>
<evidence type="ECO:0000256" key="2">
    <source>
        <dbReference type="ARBA" id="ARBA00022670"/>
    </source>
</evidence>
<dbReference type="EMBL" id="PGGW01000068">
    <property type="protein sequence ID" value="PJE94772.1"/>
    <property type="molecule type" value="Genomic_DNA"/>
</dbReference>
<evidence type="ECO:0000256" key="3">
    <source>
        <dbReference type="ARBA" id="ARBA00022801"/>
    </source>
</evidence>
<dbReference type="PROSITE" id="PS51935">
    <property type="entry name" value="NLPC_P60"/>
    <property type="match status" value="1"/>
</dbReference>
<keyword evidence="2" id="KW-0645">Protease</keyword>
<evidence type="ECO:0000256" key="1">
    <source>
        <dbReference type="ARBA" id="ARBA00007074"/>
    </source>
</evidence>
<feature type="compositionally biased region" description="Basic and acidic residues" evidence="6">
    <location>
        <begin position="217"/>
        <end position="230"/>
    </location>
</feature>
<evidence type="ECO:0000256" key="7">
    <source>
        <dbReference type="SAM" id="SignalP"/>
    </source>
</evidence>
<gene>
    <name evidence="9" type="ORF">CUT44_26825</name>
</gene>
<dbReference type="SUPFAM" id="SSF54001">
    <property type="entry name" value="Cysteine proteinases"/>
    <property type="match status" value="1"/>
</dbReference>
<feature type="chain" id="PRO_5014818626" evidence="7">
    <location>
        <begin position="43"/>
        <end position="399"/>
    </location>
</feature>
<accession>A0A2M8LS26</accession>
<dbReference type="Gene3D" id="6.10.250.3150">
    <property type="match status" value="1"/>
</dbReference>
<dbReference type="GO" id="GO:0008234">
    <property type="term" value="F:cysteine-type peptidase activity"/>
    <property type="evidence" value="ECO:0007669"/>
    <property type="project" value="UniProtKB-KW"/>
</dbReference>
<keyword evidence="5" id="KW-0175">Coiled coil</keyword>
<evidence type="ECO:0000259" key="8">
    <source>
        <dbReference type="PROSITE" id="PS51935"/>
    </source>
</evidence>
<evidence type="ECO:0000313" key="10">
    <source>
        <dbReference type="Proteomes" id="UP000230407"/>
    </source>
</evidence>
<evidence type="ECO:0000256" key="5">
    <source>
        <dbReference type="SAM" id="Coils"/>
    </source>
</evidence>
<dbReference type="AlphaFoldDB" id="A0A2M8LS26"/>
<dbReference type="PANTHER" id="PTHR47359">
    <property type="entry name" value="PEPTIDOGLYCAN DL-ENDOPEPTIDASE CWLO"/>
    <property type="match status" value="1"/>
</dbReference>
<dbReference type="GO" id="GO:0006508">
    <property type="term" value="P:proteolysis"/>
    <property type="evidence" value="ECO:0007669"/>
    <property type="project" value="UniProtKB-KW"/>
</dbReference>
<name>A0A2M8LS26_9ACTN</name>
<feature type="signal peptide" evidence="7">
    <location>
        <begin position="1"/>
        <end position="42"/>
    </location>
</feature>
<dbReference type="RefSeq" id="WP_100204553.1">
    <property type="nucleotide sequence ID" value="NZ_PGGW01000068.1"/>
</dbReference>
<feature type="compositionally biased region" description="Low complexity" evidence="6">
    <location>
        <begin position="265"/>
        <end position="278"/>
    </location>
</feature>
<feature type="region of interest" description="Disordered" evidence="6">
    <location>
        <begin position="1"/>
        <end position="20"/>
    </location>
</feature>
<keyword evidence="3 9" id="KW-0378">Hydrolase</keyword>
<sequence>MAAHRRPRPPLLRAPASRGGAVGITTAAVASLTILAQSAAQAAPEDDGPSARPSVEEVRKQVDTLYREAGGATQEYNAAKEKADKQRGKVDRLLDEAAERADRLNDARRELGTYATAQYRTGGVSDTAVLLLSSDPQTFFQQRHLLERMTDRRQQAVEDYRDQRRTADRKRTEAAGELARLTESQKKLSATRKTVQGKLAEARKLLAKLTAEERARLAEQERKRQEEARRKAAAAAAERKKQQELAEAERAERAERAKRTAPQQTDTGTSTGTNTETGTGGTYAAKAAKAIAFAEAQLGKPYVWGATGPGSYDCSGLTGAAWRAAGISLPRTTWDQVETGTKVEKSRMQPGDLVFFYDDISHVGIYVGGGQMIHAPKPGAQVRYESVDHMPFHSAVRPA</sequence>
<feature type="region of interest" description="Disordered" evidence="6">
    <location>
        <begin position="217"/>
        <end position="278"/>
    </location>
</feature>
<dbReference type="Pfam" id="PF00877">
    <property type="entry name" value="NLPC_P60"/>
    <property type="match status" value="1"/>
</dbReference>
<comment type="caution">
    <text evidence="9">The sequence shown here is derived from an EMBL/GenBank/DDBJ whole genome shotgun (WGS) entry which is preliminary data.</text>
</comment>
<keyword evidence="4" id="KW-0788">Thiol protease</keyword>
<reference evidence="9 10" key="1">
    <citation type="submission" date="2017-11" db="EMBL/GenBank/DDBJ databases">
        <title>Streptomyces carmine sp. nov., a novel actinomycete isolated from Sophora alopecuroides in Xinjiang, China.</title>
        <authorList>
            <person name="Wang Y."/>
            <person name="Luo X."/>
            <person name="Wan C."/>
            <person name="Zhang L."/>
        </authorList>
    </citation>
    <scope>NUCLEOTIDE SEQUENCE [LARGE SCALE GENOMIC DNA]</scope>
    <source>
        <strain evidence="9 10">TRM SA0054</strain>
    </source>
</reference>
<feature type="compositionally biased region" description="Basic and acidic residues" evidence="6">
    <location>
        <begin position="237"/>
        <end position="258"/>
    </location>
</feature>
<dbReference type="InterPro" id="IPR051794">
    <property type="entry name" value="PG_Endopeptidase_C40"/>
</dbReference>
<organism evidence="9 10">
    <name type="scientific">Streptomyces carminius</name>
    <dbReference type="NCBI Taxonomy" id="2665496"/>
    <lineage>
        <taxon>Bacteria</taxon>
        <taxon>Bacillati</taxon>
        <taxon>Actinomycetota</taxon>
        <taxon>Actinomycetes</taxon>
        <taxon>Kitasatosporales</taxon>
        <taxon>Streptomycetaceae</taxon>
        <taxon>Streptomyces</taxon>
    </lineage>
</organism>
<keyword evidence="7" id="KW-0732">Signal</keyword>
<keyword evidence="10" id="KW-1185">Reference proteome</keyword>
<dbReference type="InterPro" id="IPR038765">
    <property type="entry name" value="Papain-like_cys_pep_sf"/>
</dbReference>
<dbReference type="PANTHER" id="PTHR47359:SF3">
    <property type="entry name" value="NLP_P60 DOMAIN-CONTAINING PROTEIN-RELATED"/>
    <property type="match status" value="1"/>
</dbReference>
<proteinExistence type="inferred from homology"/>
<evidence type="ECO:0000256" key="4">
    <source>
        <dbReference type="ARBA" id="ARBA00022807"/>
    </source>
</evidence>
<protein>
    <submittedName>
        <fullName evidence="9">Glycoside hydrolase</fullName>
    </submittedName>
</protein>
<evidence type="ECO:0000256" key="6">
    <source>
        <dbReference type="SAM" id="MobiDB-lite"/>
    </source>
</evidence>
<feature type="coiled-coil region" evidence="5">
    <location>
        <begin position="76"/>
        <end position="110"/>
    </location>
</feature>
<comment type="similarity">
    <text evidence="1">Belongs to the peptidase C40 family.</text>
</comment>
<dbReference type="Gene3D" id="3.90.1720.10">
    <property type="entry name" value="endopeptidase domain like (from Nostoc punctiforme)"/>
    <property type="match status" value="1"/>
</dbReference>
<dbReference type="InterPro" id="IPR000064">
    <property type="entry name" value="NLP_P60_dom"/>
</dbReference>